<organism evidence="13 14">
    <name type="scientific">Patella caerulea</name>
    <name type="common">Rayed Mediterranean limpet</name>
    <dbReference type="NCBI Taxonomy" id="87958"/>
    <lineage>
        <taxon>Eukaryota</taxon>
        <taxon>Metazoa</taxon>
        <taxon>Spiralia</taxon>
        <taxon>Lophotrochozoa</taxon>
        <taxon>Mollusca</taxon>
        <taxon>Gastropoda</taxon>
        <taxon>Patellogastropoda</taxon>
        <taxon>Patelloidea</taxon>
        <taxon>Patellidae</taxon>
        <taxon>Patella</taxon>
    </lineage>
</organism>
<dbReference type="InterPro" id="IPR029058">
    <property type="entry name" value="AB_hydrolase_fold"/>
</dbReference>
<evidence type="ECO:0000256" key="1">
    <source>
        <dbReference type="ARBA" id="ARBA00008645"/>
    </source>
</evidence>
<dbReference type="AlphaFoldDB" id="A0AAN8K098"/>
<feature type="domain" description="AB hydrolase-1" evidence="12">
    <location>
        <begin position="40"/>
        <end position="274"/>
    </location>
</feature>
<sequence length="290" mass="32946">MMFRRHICSNLLSLKRQFSSASDIVKLSYTEYGNGNSSKKPLILLHGLFGSKSNWHSLAKKLALDGRKVIAVDARNHGESEHSSVMNYDVMATDVETLLDNLNLDRVVLLGHSMGGKVVMTTALKHPERVEGLIVVDVSPTFSSSMGLENYAKKMHDIKINQRSTLSQARKDINRQLELVVKSAGVRQFLLTNLVEEDGHYKWRLNLDAIIGNFQQILEFPKYNTTFDRATLFIGGTKSQYIRGETTPEIHRLFPKCSIEMVQDAGHWVHSEKPREFLEIVKTFLMEKNL</sequence>
<evidence type="ECO:0000256" key="10">
    <source>
        <dbReference type="ARBA" id="ARBA00048513"/>
    </source>
</evidence>
<comment type="catalytic activity">
    <reaction evidence="10">
        <text>1-octadecanoyl-2-(9Z-octadecenoyl)-sn-glycerol + H2O = 2-(9Z-octadecenoyl)-glycerol + octadecanoate + H(+)</text>
        <dbReference type="Rhea" id="RHEA:77103"/>
        <dbReference type="ChEBI" id="CHEBI:15377"/>
        <dbReference type="ChEBI" id="CHEBI:15378"/>
        <dbReference type="ChEBI" id="CHEBI:25629"/>
        <dbReference type="ChEBI" id="CHEBI:73990"/>
        <dbReference type="ChEBI" id="CHEBI:75468"/>
    </reaction>
</comment>
<accession>A0AAN8K098</accession>
<comment type="caution">
    <text evidence="13">The sequence shown here is derived from an EMBL/GenBank/DDBJ whole genome shotgun (WGS) entry which is preliminary data.</text>
</comment>
<comment type="catalytic activity">
    <reaction evidence="8">
        <text>1-octadecanoyl-2-(4Z,7Z,10Z,13Z,16Z,19Z-docosahexaenoyl)-sn-glycerol + H2O = 2-(4Z,7Z,10Z,13Z,16Z,19Z-docosahexaenoyl)-glycerol + octadecanoate + H(+)</text>
        <dbReference type="Rhea" id="RHEA:77107"/>
        <dbReference type="ChEBI" id="CHEBI:15377"/>
        <dbReference type="ChEBI" id="CHEBI:15378"/>
        <dbReference type="ChEBI" id="CHEBI:25629"/>
        <dbReference type="ChEBI" id="CHEBI:77129"/>
        <dbReference type="ChEBI" id="CHEBI:186738"/>
    </reaction>
</comment>
<evidence type="ECO:0000256" key="6">
    <source>
        <dbReference type="ARBA" id="ARBA00043742"/>
    </source>
</evidence>
<dbReference type="GO" id="GO:0005739">
    <property type="term" value="C:mitochondrion"/>
    <property type="evidence" value="ECO:0007669"/>
    <property type="project" value="TreeGrafter"/>
</dbReference>
<dbReference type="PRINTS" id="PR00111">
    <property type="entry name" value="ABHYDROLASE"/>
</dbReference>
<evidence type="ECO:0000256" key="7">
    <source>
        <dbReference type="ARBA" id="ARBA00044064"/>
    </source>
</evidence>
<dbReference type="GO" id="GO:0052689">
    <property type="term" value="F:carboxylic ester hydrolase activity"/>
    <property type="evidence" value="ECO:0007669"/>
    <property type="project" value="TreeGrafter"/>
</dbReference>
<reference evidence="13 14" key="1">
    <citation type="submission" date="2024-01" db="EMBL/GenBank/DDBJ databases">
        <title>The genome of the rayed Mediterranean limpet Patella caerulea (Linnaeus, 1758).</title>
        <authorList>
            <person name="Anh-Thu Weber A."/>
            <person name="Halstead-Nussloch G."/>
        </authorList>
    </citation>
    <scope>NUCLEOTIDE SEQUENCE [LARGE SCALE GENOMIC DNA]</scope>
    <source>
        <strain evidence="13">AATW-2023a</strain>
        <tissue evidence="13">Whole specimen</tissue>
    </source>
</reference>
<evidence type="ECO:0000256" key="8">
    <source>
        <dbReference type="ARBA" id="ARBA00048283"/>
    </source>
</evidence>
<dbReference type="Proteomes" id="UP001347796">
    <property type="component" value="Unassembled WGS sequence"/>
</dbReference>
<gene>
    <name evidence="13" type="ORF">SNE40_001979</name>
</gene>
<evidence type="ECO:0000256" key="4">
    <source>
        <dbReference type="ARBA" id="ARBA00042703"/>
    </source>
</evidence>
<proteinExistence type="inferred from homology"/>
<dbReference type="PANTHER" id="PTHR46118">
    <property type="entry name" value="PROTEIN ABHD11"/>
    <property type="match status" value="1"/>
</dbReference>
<dbReference type="InterPro" id="IPR000073">
    <property type="entry name" value="AB_hydrolase_1"/>
</dbReference>
<evidence type="ECO:0000313" key="13">
    <source>
        <dbReference type="EMBL" id="KAK6190028.1"/>
    </source>
</evidence>
<evidence type="ECO:0000313" key="14">
    <source>
        <dbReference type="Proteomes" id="UP001347796"/>
    </source>
</evidence>
<evidence type="ECO:0000259" key="12">
    <source>
        <dbReference type="Pfam" id="PF00561"/>
    </source>
</evidence>
<dbReference type="Gene3D" id="3.40.50.1820">
    <property type="entry name" value="alpha/beta hydrolase"/>
    <property type="match status" value="1"/>
</dbReference>
<dbReference type="Pfam" id="PF00561">
    <property type="entry name" value="Abhydrolase_1"/>
    <property type="match status" value="1"/>
</dbReference>
<evidence type="ECO:0000256" key="5">
    <source>
        <dbReference type="ARBA" id="ARBA00043667"/>
    </source>
</evidence>
<evidence type="ECO:0000256" key="2">
    <source>
        <dbReference type="ARBA" id="ARBA00022801"/>
    </source>
</evidence>
<evidence type="ECO:0000256" key="3">
    <source>
        <dbReference type="ARBA" id="ARBA00026104"/>
    </source>
</evidence>
<comment type="catalytic activity">
    <reaction evidence="5">
        <text>a 1,2-diacyl-sn-glycerol + H2O = a 2-acylglycerol + a fatty acid + H(+)</text>
        <dbReference type="Rhea" id="RHEA:33275"/>
        <dbReference type="ChEBI" id="CHEBI:15377"/>
        <dbReference type="ChEBI" id="CHEBI:15378"/>
        <dbReference type="ChEBI" id="CHEBI:17389"/>
        <dbReference type="ChEBI" id="CHEBI:17815"/>
        <dbReference type="ChEBI" id="CHEBI:28868"/>
        <dbReference type="EC" id="3.1.1.116"/>
    </reaction>
</comment>
<name>A0AAN8K098_PATCE</name>
<protein>
    <recommendedName>
        <fullName evidence="7">sn-1-specific diacylglycerol lipase ABHD11</fullName>
        <ecNumber evidence="3">3.1.1.116</ecNumber>
    </recommendedName>
    <alternativeName>
        <fullName evidence="4">Alpha/beta hydrolase domain-containing protein 11</fullName>
    </alternativeName>
</protein>
<dbReference type="FunFam" id="3.40.50.1820:FF:000039">
    <property type="entry name" value="Esterase ybfF"/>
    <property type="match status" value="1"/>
</dbReference>
<dbReference type="SUPFAM" id="SSF53474">
    <property type="entry name" value="alpha/beta-Hydrolases"/>
    <property type="match status" value="1"/>
</dbReference>
<dbReference type="EC" id="3.1.1.116" evidence="3"/>
<evidence type="ECO:0000256" key="11">
    <source>
        <dbReference type="ARBA" id="ARBA00048919"/>
    </source>
</evidence>
<comment type="catalytic activity">
    <reaction evidence="9">
        <text>1,2-didecanoylglycerol + H2O = decanoylglycerol + decanoate + H(+)</text>
        <dbReference type="Rhea" id="RHEA:48596"/>
        <dbReference type="ChEBI" id="CHEBI:11152"/>
        <dbReference type="ChEBI" id="CHEBI:15377"/>
        <dbReference type="ChEBI" id="CHEBI:15378"/>
        <dbReference type="ChEBI" id="CHEBI:27689"/>
        <dbReference type="ChEBI" id="CHEBI:90605"/>
    </reaction>
</comment>
<comment type="catalytic activity">
    <reaction evidence="11">
        <text>1-octadecanoyl-2-(5Z,8Z,11Z,14Z-eicosatetraenoyl)-sn-glycerol + H2O = 2-(5Z,8Z,11Z,14Z-eicosatetraenoyl)-glycerol + octadecanoate + H(+)</text>
        <dbReference type="Rhea" id="RHEA:38507"/>
        <dbReference type="ChEBI" id="CHEBI:15377"/>
        <dbReference type="ChEBI" id="CHEBI:15378"/>
        <dbReference type="ChEBI" id="CHEBI:25629"/>
        <dbReference type="ChEBI" id="CHEBI:52392"/>
        <dbReference type="ChEBI" id="CHEBI:75728"/>
    </reaction>
</comment>
<evidence type="ECO:0000256" key="9">
    <source>
        <dbReference type="ARBA" id="ARBA00048504"/>
    </source>
</evidence>
<comment type="catalytic activity">
    <reaction evidence="6">
        <text>a 1,3-diacyl-sn-glycerol + H2O = a 1-acyl-sn-glycerol + a fatty acid + H(+)</text>
        <dbReference type="Rhea" id="RHEA:38503"/>
        <dbReference type="ChEBI" id="CHEBI:15377"/>
        <dbReference type="ChEBI" id="CHEBI:15378"/>
        <dbReference type="ChEBI" id="CHEBI:28868"/>
        <dbReference type="ChEBI" id="CHEBI:64683"/>
        <dbReference type="ChEBI" id="CHEBI:77272"/>
    </reaction>
</comment>
<dbReference type="EMBL" id="JAZGQO010000002">
    <property type="protein sequence ID" value="KAK6190028.1"/>
    <property type="molecule type" value="Genomic_DNA"/>
</dbReference>
<keyword evidence="2" id="KW-0378">Hydrolase</keyword>
<dbReference type="PANTHER" id="PTHR46118:SF4">
    <property type="entry name" value="PROTEIN ABHD11"/>
    <property type="match status" value="1"/>
</dbReference>
<comment type="similarity">
    <text evidence="1">Belongs to the AB hydrolase superfamily.</text>
</comment>
<keyword evidence="14" id="KW-1185">Reference proteome</keyword>